<sequence>MNLVALLSPSVSSGAVPPVAAGQAPAVAGFAEALQQVMQALAGQGQGQAQAPAEVSAEEPVAELFAALEALETGLSDDLAAAVTPEQAEAVLAEGLEALAGLIAAFDTETGAGLLGQVRAALAGALEPGSAESAPTLPDLFEQVRALAAPEQTMARAAPEQTMARAAPEQAVARAAPPRAEAVQPVATDIPASSVLQQEPETAPAPPAGETAQPLAAPGQGRQDAVPEQALMTRTAPSNEAIRLSPAVGEVRPPGAPEQPTTPAATQRIEVSQALAAPDLKAAPKLPAGPRLVEIAVTALANAAPEAAAEPAALPATESAPRPAAPAAATPAAPPAPPEAAPFTRKIAAQIQQVGVGEGRTVVQLRPDGLGQIEVELMRTEEGALRVVMKVENPGVLQALRTDRDTLLGLLGAAGSDLGAGDLEFGTFERGGQRQQQDAPETALAASGDPEPDQQSDDRPILGDGRVDIIT</sequence>
<feature type="compositionally biased region" description="Low complexity" evidence="1">
    <location>
        <begin position="197"/>
        <end position="214"/>
    </location>
</feature>
<dbReference type="Gene3D" id="3.30.750.140">
    <property type="match status" value="1"/>
</dbReference>
<dbReference type="OrthoDB" id="7828543at2"/>
<evidence type="ECO:0000259" key="2">
    <source>
        <dbReference type="Pfam" id="PF02120"/>
    </source>
</evidence>
<dbReference type="HOGENOM" id="CLU_566100_0_0_5"/>
<dbReference type="InterPro" id="IPR021136">
    <property type="entry name" value="Flagellar_hook_control-like_C"/>
</dbReference>
<keyword evidence="4" id="KW-1185">Reference proteome</keyword>
<feature type="region of interest" description="Disordered" evidence="1">
    <location>
        <begin position="165"/>
        <end position="184"/>
    </location>
</feature>
<dbReference type="Pfam" id="PF02120">
    <property type="entry name" value="Flg_hook"/>
    <property type="match status" value="1"/>
</dbReference>
<dbReference type="InterPro" id="IPR038610">
    <property type="entry name" value="FliK-like_C_sf"/>
</dbReference>
<feature type="domain" description="Flagellar hook-length control protein-like C-terminal" evidence="2">
    <location>
        <begin position="350"/>
        <end position="420"/>
    </location>
</feature>
<feature type="compositionally biased region" description="Basic and acidic residues" evidence="1">
    <location>
        <begin position="456"/>
        <end position="471"/>
    </location>
</feature>
<feature type="region of interest" description="Disordered" evidence="1">
    <location>
        <begin position="427"/>
        <end position="471"/>
    </location>
</feature>
<evidence type="ECO:0000313" key="4">
    <source>
        <dbReference type="Proteomes" id="UP000003635"/>
    </source>
</evidence>
<name>Q2CGF7_OCEGH</name>
<accession>Q2CGF7</accession>
<comment type="caution">
    <text evidence="3">The sequence shown here is derived from an EMBL/GenBank/DDBJ whole genome shotgun (WGS) entry which is preliminary data.</text>
</comment>
<organism evidence="3 4">
    <name type="scientific">Oceanicola granulosus (strain ATCC BAA-861 / DSM 15982 / KCTC 12143 / HTCC2516)</name>
    <dbReference type="NCBI Taxonomy" id="314256"/>
    <lineage>
        <taxon>Bacteria</taxon>
        <taxon>Pseudomonadati</taxon>
        <taxon>Pseudomonadota</taxon>
        <taxon>Alphaproteobacteria</taxon>
        <taxon>Rhodobacterales</taxon>
        <taxon>Roseobacteraceae</taxon>
        <taxon>Oceanicola</taxon>
    </lineage>
</organism>
<evidence type="ECO:0000313" key="3">
    <source>
        <dbReference type="EMBL" id="EAR51761.1"/>
    </source>
</evidence>
<dbReference type="AlphaFoldDB" id="Q2CGF7"/>
<protein>
    <submittedName>
        <fullName evidence="3">RNA polymerase sigma factor</fullName>
    </submittedName>
</protein>
<dbReference type="RefSeq" id="WP_007254895.1">
    <property type="nucleotide sequence ID" value="NZ_CH724107.1"/>
</dbReference>
<proteinExistence type="predicted"/>
<feature type="region of interest" description="Disordered" evidence="1">
    <location>
        <begin position="196"/>
        <end position="265"/>
    </location>
</feature>
<dbReference type="STRING" id="314256.OG2516_06846"/>
<dbReference type="Proteomes" id="UP000003635">
    <property type="component" value="Unassembled WGS sequence"/>
</dbReference>
<gene>
    <name evidence="3" type="ORF">OG2516_06846</name>
</gene>
<feature type="compositionally biased region" description="Low complexity" evidence="1">
    <location>
        <begin position="310"/>
        <end position="331"/>
    </location>
</feature>
<reference evidence="3 4" key="1">
    <citation type="journal article" date="2010" name="J. Bacteriol.">
        <title>Genome sequences of Oceanicola granulosus HTCC2516(T) and Oceanicola batsensis HTCC2597(TDelta).</title>
        <authorList>
            <person name="Thrash J.C."/>
            <person name="Cho J.C."/>
            <person name="Vergin K.L."/>
            <person name="Giovannoni S.J."/>
        </authorList>
    </citation>
    <scope>NUCLEOTIDE SEQUENCE [LARGE SCALE GENOMIC DNA]</scope>
    <source>
        <strain evidence="4">ATCC BAA-861 / DSM 15982 / KCTC 12143 / HTCC2516</strain>
    </source>
</reference>
<dbReference type="EMBL" id="AAOT01000009">
    <property type="protein sequence ID" value="EAR51761.1"/>
    <property type="molecule type" value="Genomic_DNA"/>
</dbReference>
<dbReference type="eggNOG" id="ENOG50331JN">
    <property type="taxonomic scope" value="Bacteria"/>
</dbReference>
<feature type="region of interest" description="Disordered" evidence="1">
    <location>
        <begin position="310"/>
        <end position="340"/>
    </location>
</feature>
<evidence type="ECO:0000256" key="1">
    <source>
        <dbReference type="SAM" id="MobiDB-lite"/>
    </source>
</evidence>